<dbReference type="InterPro" id="IPR000653">
    <property type="entry name" value="DegT/StrS_aminotransferase"/>
</dbReference>
<dbReference type="InterPro" id="IPR015421">
    <property type="entry name" value="PyrdxlP-dep_Trfase_major"/>
</dbReference>
<dbReference type="EMBL" id="FMJC01000002">
    <property type="protein sequence ID" value="SCM74794.1"/>
    <property type="molecule type" value="Genomic_DNA"/>
</dbReference>
<dbReference type="RefSeq" id="WP_179981328.1">
    <property type="nucleotide sequence ID" value="NZ_LT608333.1"/>
</dbReference>
<reference evidence="3" key="1">
    <citation type="submission" date="2016-08" db="EMBL/GenBank/DDBJ databases">
        <authorList>
            <person name="Seilhamer J.J."/>
        </authorList>
    </citation>
    <scope>NUCLEOTIDE SEQUENCE</scope>
    <source>
        <strain evidence="3">86-1</strain>
    </source>
</reference>
<evidence type="ECO:0000313" key="3">
    <source>
        <dbReference type="EMBL" id="SCM74794.1"/>
    </source>
</evidence>
<dbReference type="InterPro" id="IPR015424">
    <property type="entry name" value="PyrdxlP-dep_Trfase"/>
</dbReference>
<evidence type="ECO:0008006" key="4">
    <source>
        <dbReference type="Google" id="ProtNLM"/>
    </source>
</evidence>
<sequence length="597" mass="65503">MIIDPILPQGPSITHHEIEHVTSACATGWNMKSGSYINAFRQTMAQITGQKHSLALSSCTGAMHIALAALGLKPGHEVLVPDLADFAVAASVTYCGAIPVFCDVDPDTLCLSAEDAARKITPNTRALIAVHLYGQPCRMTPLMELAAQNGLFVLEDATQGIGSSYNGRPAGSFGHFAAFSFKGNKSVVAGEGGMLLTSDDLLFDRAARLAAGGRSSDNPFAYDFIGFNYSISALQAALGFAQTSRLDDLMAKKKKIHSWYRERLADMPGIRLNPVPQDSQPSFLTNLLFIDDQNIQRSKMIMQLHASNILAEPAYFPISSMPMFKQAQTPAAHAASVKTICLPSGHNRTEEEVDYVCAAIRQLIAEPGRDRAEVPPSGWLKYKSDTLEFFAKAKKYGLTIPFEHNGHSYALKAVTAADIQDAELIKKFVHWREASSIAFLARTAVTEESMRQILNNYITAVRDYILFFIAEDEHLYGQVGLNDFAFHKHECCIDGLYIESHAPKGLAAAACETIFTWAEKSLNIINIFNHVVASNKKVRLLAAAQGFREISRTALYREEIPGGEIFRPMYMPGHDTPDEYLLICKKTLNSSNTPGTE</sequence>
<dbReference type="InterPro" id="IPR016181">
    <property type="entry name" value="Acyl_CoA_acyltransferase"/>
</dbReference>
<name>A0A212LB40_9BACT</name>
<keyword evidence="2" id="KW-0663">Pyridoxal phosphate</keyword>
<evidence type="ECO:0000256" key="1">
    <source>
        <dbReference type="ARBA" id="ARBA00037999"/>
    </source>
</evidence>
<dbReference type="SUPFAM" id="SSF55729">
    <property type="entry name" value="Acyl-CoA N-acyltransferases (Nat)"/>
    <property type="match status" value="1"/>
</dbReference>
<dbReference type="AlphaFoldDB" id="A0A212LB40"/>
<gene>
    <name evidence="3" type="ORF">KL86DES1_22157</name>
</gene>
<dbReference type="Gene3D" id="3.40.640.10">
    <property type="entry name" value="Type I PLP-dependent aspartate aminotransferase-like (Major domain)"/>
    <property type="match status" value="1"/>
</dbReference>
<dbReference type="GO" id="GO:0000271">
    <property type="term" value="P:polysaccharide biosynthetic process"/>
    <property type="evidence" value="ECO:0007669"/>
    <property type="project" value="TreeGrafter"/>
</dbReference>
<dbReference type="Gene3D" id="3.40.630.30">
    <property type="match status" value="1"/>
</dbReference>
<evidence type="ECO:0000256" key="2">
    <source>
        <dbReference type="RuleBase" id="RU004508"/>
    </source>
</evidence>
<dbReference type="SUPFAM" id="SSF53383">
    <property type="entry name" value="PLP-dependent transferases"/>
    <property type="match status" value="1"/>
</dbReference>
<dbReference type="CDD" id="cd00616">
    <property type="entry name" value="AHBA_syn"/>
    <property type="match status" value="1"/>
</dbReference>
<organism evidence="3">
    <name type="scientific">uncultured Desulfovibrio sp</name>
    <dbReference type="NCBI Taxonomy" id="167968"/>
    <lineage>
        <taxon>Bacteria</taxon>
        <taxon>Pseudomonadati</taxon>
        <taxon>Thermodesulfobacteriota</taxon>
        <taxon>Desulfovibrionia</taxon>
        <taxon>Desulfovibrionales</taxon>
        <taxon>Desulfovibrionaceae</taxon>
        <taxon>Desulfovibrio</taxon>
        <taxon>environmental samples</taxon>
    </lineage>
</organism>
<accession>A0A212LB40</accession>
<dbReference type="PANTHER" id="PTHR30244:SF34">
    <property type="entry name" value="DTDP-4-AMINO-4,6-DIDEOXYGALACTOSE TRANSAMINASE"/>
    <property type="match status" value="1"/>
</dbReference>
<dbReference type="Pfam" id="PF01041">
    <property type="entry name" value="DegT_DnrJ_EryC1"/>
    <property type="match status" value="1"/>
</dbReference>
<comment type="similarity">
    <text evidence="1 2">Belongs to the DegT/DnrJ/EryC1 family.</text>
</comment>
<dbReference type="GO" id="GO:0008483">
    <property type="term" value="F:transaminase activity"/>
    <property type="evidence" value="ECO:0007669"/>
    <property type="project" value="TreeGrafter"/>
</dbReference>
<dbReference type="Gene3D" id="3.90.1150.10">
    <property type="entry name" value="Aspartate Aminotransferase, domain 1"/>
    <property type="match status" value="1"/>
</dbReference>
<dbReference type="GO" id="GO:0030170">
    <property type="term" value="F:pyridoxal phosphate binding"/>
    <property type="evidence" value="ECO:0007669"/>
    <property type="project" value="TreeGrafter"/>
</dbReference>
<dbReference type="PANTHER" id="PTHR30244">
    <property type="entry name" value="TRANSAMINASE"/>
    <property type="match status" value="1"/>
</dbReference>
<protein>
    <recommendedName>
        <fullName evidence="4">N-acetyltransferase domain-containing protein</fullName>
    </recommendedName>
</protein>
<proteinExistence type="inferred from homology"/>
<dbReference type="InterPro" id="IPR015422">
    <property type="entry name" value="PyrdxlP-dep_Trfase_small"/>
</dbReference>